<keyword evidence="2" id="KW-0012">Acyltransferase</keyword>
<organism evidence="4 5">
    <name type="scientific">Chromobacterium amazonense</name>
    <dbReference type="NCBI Taxonomy" id="1382803"/>
    <lineage>
        <taxon>Bacteria</taxon>
        <taxon>Pseudomonadati</taxon>
        <taxon>Pseudomonadota</taxon>
        <taxon>Betaproteobacteria</taxon>
        <taxon>Neisseriales</taxon>
        <taxon>Chromobacteriaceae</taxon>
        <taxon>Chromobacterium</taxon>
    </lineage>
</organism>
<proteinExistence type="predicted"/>
<sequence>MSLAITSAHAADFQSMLRLWERSVRATHHFLSEDDIVAMRPEVAAAFEAAEYIGLALRVTRDGKGWVTGFACTMAGKLEMLFIDPECAGRGLGKRLLTHAVTELAATAVDVNEDNPAALAFYRRMGFAVASRSALDSAGRPFPLLHLKLRQAA</sequence>
<evidence type="ECO:0000256" key="1">
    <source>
        <dbReference type="ARBA" id="ARBA00022679"/>
    </source>
</evidence>
<dbReference type="Proteomes" id="UP000239469">
    <property type="component" value="Unassembled WGS sequence"/>
</dbReference>
<evidence type="ECO:0000313" key="5">
    <source>
        <dbReference type="Proteomes" id="UP000239469"/>
    </source>
</evidence>
<dbReference type="GO" id="GO:0016747">
    <property type="term" value="F:acyltransferase activity, transferring groups other than amino-acyl groups"/>
    <property type="evidence" value="ECO:0007669"/>
    <property type="project" value="InterPro"/>
</dbReference>
<dbReference type="PANTHER" id="PTHR43800:SF1">
    <property type="entry name" value="PEPTIDYL-LYSINE N-ACETYLTRANSFERASE YJAB"/>
    <property type="match status" value="1"/>
</dbReference>
<name>A0A2S9X7H8_9NEIS</name>
<gene>
    <name evidence="4" type="ORF">BUE93_05265</name>
</gene>
<evidence type="ECO:0000259" key="3">
    <source>
        <dbReference type="PROSITE" id="PS51186"/>
    </source>
</evidence>
<dbReference type="Gene3D" id="3.40.630.30">
    <property type="match status" value="1"/>
</dbReference>
<reference evidence="4 5" key="1">
    <citation type="submission" date="2017-01" db="EMBL/GenBank/DDBJ databases">
        <title>New insights into the genetic diversity of Chromobacterium isolated from tropical freshwater lake.</title>
        <authorList>
            <person name="Santos A.B."/>
            <person name="Nascimento A.M."/>
            <person name="Da Silva P.C."/>
        </authorList>
    </citation>
    <scope>NUCLEOTIDE SEQUENCE [LARGE SCALE GENOMIC DNA]</scope>
    <source>
        <strain evidence="4 5">56AF</strain>
    </source>
</reference>
<dbReference type="AlphaFoldDB" id="A0A2S9X7H8"/>
<dbReference type="PANTHER" id="PTHR43800">
    <property type="entry name" value="PEPTIDYL-LYSINE N-ACETYLTRANSFERASE YJAB"/>
    <property type="match status" value="1"/>
</dbReference>
<evidence type="ECO:0000313" key="4">
    <source>
        <dbReference type="EMBL" id="PRP71646.1"/>
    </source>
</evidence>
<dbReference type="SUPFAM" id="SSF55729">
    <property type="entry name" value="Acyl-CoA N-acyltransferases (Nat)"/>
    <property type="match status" value="1"/>
</dbReference>
<accession>A0A2S9X7H8</accession>
<comment type="caution">
    <text evidence="4">The sequence shown here is derived from an EMBL/GenBank/DDBJ whole genome shotgun (WGS) entry which is preliminary data.</text>
</comment>
<feature type="domain" description="N-acetyltransferase" evidence="3">
    <location>
        <begin position="3"/>
        <end position="151"/>
    </location>
</feature>
<evidence type="ECO:0000256" key="2">
    <source>
        <dbReference type="ARBA" id="ARBA00023315"/>
    </source>
</evidence>
<keyword evidence="1" id="KW-0808">Transferase</keyword>
<dbReference type="EMBL" id="MTBD01000009">
    <property type="protein sequence ID" value="PRP71646.1"/>
    <property type="molecule type" value="Genomic_DNA"/>
</dbReference>
<dbReference type="OrthoDB" id="9789605at2"/>
<protein>
    <recommendedName>
        <fullName evidence="3">N-acetyltransferase domain-containing protein</fullName>
    </recommendedName>
</protein>
<dbReference type="Pfam" id="PF13673">
    <property type="entry name" value="Acetyltransf_10"/>
    <property type="match status" value="1"/>
</dbReference>
<dbReference type="CDD" id="cd04301">
    <property type="entry name" value="NAT_SF"/>
    <property type="match status" value="1"/>
</dbReference>
<dbReference type="InterPro" id="IPR016181">
    <property type="entry name" value="Acyl_CoA_acyltransferase"/>
</dbReference>
<dbReference type="InterPro" id="IPR000182">
    <property type="entry name" value="GNAT_dom"/>
</dbReference>
<dbReference type="PROSITE" id="PS51186">
    <property type="entry name" value="GNAT"/>
    <property type="match status" value="1"/>
</dbReference>
<dbReference type="RefSeq" id="WP_106076047.1">
    <property type="nucleotide sequence ID" value="NZ_MTBD01000009.1"/>
</dbReference>